<organism evidence="2 3">
    <name type="scientific">Candidatus Collierbacteria bacterium CG22_combo_CG10-13_8_21_14_all_43_12</name>
    <dbReference type="NCBI Taxonomy" id="1974537"/>
    <lineage>
        <taxon>Bacteria</taxon>
        <taxon>Candidatus Collieribacteriota</taxon>
    </lineage>
</organism>
<comment type="caution">
    <text evidence="2">The sequence shown here is derived from an EMBL/GenBank/DDBJ whole genome shotgun (WGS) entry which is preliminary data.</text>
</comment>
<dbReference type="InterPro" id="IPR002716">
    <property type="entry name" value="PIN_dom"/>
</dbReference>
<dbReference type="EMBL" id="PCTR01000027">
    <property type="protein sequence ID" value="PIP86116.1"/>
    <property type="molecule type" value="Genomic_DNA"/>
</dbReference>
<proteinExistence type="predicted"/>
<gene>
    <name evidence="2" type="ORF">COW83_00605</name>
</gene>
<feature type="domain" description="PIN" evidence="1">
    <location>
        <begin position="1"/>
        <end position="127"/>
    </location>
</feature>
<sequence length="134" mass="16047">MIYYVDTNYFLRFFLDDNPKQAQEVRELFVRGSAEEVKLVSSLVVFLEVYWVLKSFYSFSKDQICKSLNVILRMDFIKIDEKEVIFRAMEIFDINNLDLEDCFHLAYLLENSGEAKRLATFDKKLENIYKFYSI</sequence>
<evidence type="ECO:0000259" key="1">
    <source>
        <dbReference type="SMART" id="SM00670"/>
    </source>
</evidence>
<dbReference type="PANTHER" id="PTHR39664:SF2">
    <property type="entry name" value="NUCLEIC ACID-BINDING PROTEIN, CONTAINING PIN DOMAIN-RELATED"/>
    <property type="match status" value="1"/>
</dbReference>
<evidence type="ECO:0000313" key="2">
    <source>
        <dbReference type="EMBL" id="PIP86116.1"/>
    </source>
</evidence>
<dbReference type="SMART" id="SM00670">
    <property type="entry name" value="PINc"/>
    <property type="match status" value="1"/>
</dbReference>
<protein>
    <recommendedName>
        <fullName evidence="1">PIN domain-containing protein</fullName>
    </recommendedName>
</protein>
<dbReference type="SUPFAM" id="SSF88723">
    <property type="entry name" value="PIN domain-like"/>
    <property type="match status" value="1"/>
</dbReference>
<dbReference type="Pfam" id="PF01850">
    <property type="entry name" value="PIN"/>
    <property type="match status" value="1"/>
</dbReference>
<reference evidence="2 3" key="1">
    <citation type="submission" date="2017-09" db="EMBL/GenBank/DDBJ databases">
        <title>Depth-based differentiation of microbial function through sediment-hosted aquifers and enrichment of novel symbionts in the deep terrestrial subsurface.</title>
        <authorList>
            <person name="Probst A.J."/>
            <person name="Ladd B."/>
            <person name="Jarett J.K."/>
            <person name="Geller-Mcgrath D.E."/>
            <person name="Sieber C.M."/>
            <person name="Emerson J.B."/>
            <person name="Anantharaman K."/>
            <person name="Thomas B.C."/>
            <person name="Malmstrom R."/>
            <person name="Stieglmeier M."/>
            <person name="Klingl A."/>
            <person name="Woyke T."/>
            <person name="Ryan C.M."/>
            <person name="Banfield J.F."/>
        </authorList>
    </citation>
    <scope>NUCLEOTIDE SEQUENCE [LARGE SCALE GENOMIC DNA]</scope>
    <source>
        <strain evidence="2">CG22_combo_CG10-13_8_21_14_all_43_12</strain>
    </source>
</reference>
<dbReference type="PANTHER" id="PTHR39664">
    <property type="match status" value="1"/>
</dbReference>
<dbReference type="Gene3D" id="3.40.50.1010">
    <property type="entry name" value="5'-nuclease"/>
    <property type="match status" value="1"/>
</dbReference>
<dbReference type="AlphaFoldDB" id="A0A2H0DVB6"/>
<evidence type="ECO:0000313" key="3">
    <source>
        <dbReference type="Proteomes" id="UP000231136"/>
    </source>
</evidence>
<name>A0A2H0DVB6_9BACT</name>
<accession>A0A2H0DVB6</accession>
<dbReference type="InterPro" id="IPR029060">
    <property type="entry name" value="PIN-like_dom_sf"/>
</dbReference>
<dbReference type="Proteomes" id="UP000231136">
    <property type="component" value="Unassembled WGS sequence"/>
</dbReference>